<dbReference type="Gene3D" id="3.30.300.130">
    <property type="entry name" value="Fe-S cluster assembly (FSCA)"/>
    <property type="match status" value="1"/>
</dbReference>
<dbReference type="PANTHER" id="PTHR11178">
    <property type="entry name" value="IRON-SULFUR CLUSTER SCAFFOLD PROTEIN NFU-RELATED"/>
    <property type="match status" value="1"/>
</dbReference>
<dbReference type="GO" id="GO:0005506">
    <property type="term" value="F:iron ion binding"/>
    <property type="evidence" value="ECO:0007669"/>
    <property type="project" value="InterPro"/>
</dbReference>
<protein>
    <submittedName>
        <fullName evidence="2">Fe/S biogenesis protein NfuA</fullName>
    </submittedName>
</protein>
<dbReference type="GO" id="GO:0051536">
    <property type="term" value="F:iron-sulfur cluster binding"/>
    <property type="evidence" value="ECO:0007669"/>
    <property type="project" value="InterPro"/>
</dbReference>
<sequence length="79" mass="8707">MASNEEIKTKVEEALKDIRGFLQTEGGDCDLIEVKDGVAKVKLTGSCAGCPFAELTLKMRVEKIIKDRVPEIKEVVNVE</sequence>
<accession>A0A1V6C5H5</accession>
<gene>
    <name evidence="2" type="ORF">BWX89_01467</name>
</gene>
<dbReference type="Proteomes" id="UP000485562">
    <property type="component" value="Unassembled WGS sequence"/>
</dbReference>
<reference evidence="2" key="1">
    <citation type="submission" date="2017-02" db="EMBL/GenBank/DDBJ databases">
        <title>Delving into the versatile metabolic prowess of the omnipresent phylum Bacteroidetes.</title>
        <authorList>
            <person name="Nobu M.K."/>
            <person name="Mei R."/>
            <person name="Narihiro T."/>
            <person name="Kuroda K."/>
            <person name="Liu W.-T."/>
        </authorList>
    </citation>
    <scope>NUCLEOTIDE SEQUENCE</scope>
    <source>
        <strain evidence="2">ADurb.Bin131</strain>
    </source>
</reference>
<dbReference type="InterPro" id="IPR034904">
    <property type="entry name" value="FSCA_dom_sf"/>
</dbReference>
<proteinExistence type="predicted"/>
<evidence type="ECO:0000313" key="2">
    <source>
        <dbReference type="EMBL" id="OQB72136.1"/>
    </source>
</evidence>
<dbReference type="GO" id="GO:0016226">
    <property type="term" value="P:iron-sulfur cluster assembly"/>
    <property type="evidence" value="ECO:0007669"/>
    <property type="project" value="InterPro"/>
</dbReference>
<comment type="caution">
    <text evidence="2">The sequence shown here is derived from an EMBL/GenBank/DDBJ whole genome shotgun (WGS) entry which is preliminary data.</text>
</comment>
<dbReference type="Pfam" id="PF01106">
    <property type="entry name" value="NifU"/>
    <property type="match status" value="1"/>
</dbReference>
<dbReference type="InterPro" id="IPR001075">
    <property type="entry name" value="NIF_FeS_clus_asmbl_NifU_C"/>
</dbReference>
<dbReference type="SUPFAM" id="SSF117916">
    <property type="entry name" value="Fe-S cluster assembly (FSCA) domain-like"/>
    <property type="match status" value="1"/>
</dbReference>
<dbReference type="AlphaFoldDB" id="A0A1V6C5H5"/>
<dbReference type="EMBL" id="MWDQ01000140">
    <property type="protein sequence ID" value="OQB72136.1"/>
    <property type="molecule type" value="Genomic_DNA"/>
</dbReference>
<evidence type="ECO:0000259" key="1">
    <source>
        <dbReference type="Pfam" id="PF01106"/>
    </source>
</evidence>
<organism evidence="2">
    <name type="scientific">candidate division TA06 bacterium ADurb.Bin131</name>
    <dbReference type="NCBI Taxonomy" id="1852827"/>
    <lineage>
        <taxon>Bacteria</taxon>
        <taxon>Bacteria division TA06</taxon>
    </lineage>
</organism>
<feature type="domain" description="NIF system FeS cluster assembly NifU C-terminal" evidence="1">
    <location>
        <begin position="11"/>
        <end position="76"/>
    </location>
</feature>
<name>A0A1V6C5H5_UNCT6</name>